<dbReference type="Gene3D" id="1.20.1270.60">
    <property type="entry name" value="Arfaptin homology (AH) domain/BAR domain"/>
    <property type="match status" value="1"/>
</dbReference>
<evidence type="ECO:0000256" key="2">
    <source>
        <dbReference type="SAM" id="MobiDB-lite"/>
    </source>
</evidence>
<evidence type="ECO:0000313" key="4">
    <source>
        <dbReference type="Proteomes" id="UP001465755"/>
    </source>
</evidence>
<sequence>MGAGWRRFSEKTKQDWRLTLNQNFDATKNSRNVAMLADAADFAEHLRHCEREIQSVKGATEGLLATTRAVLSADLPRVFEEDDNGVVKPVEVPLHLTKIGGAFSSEELMSVSREMGKKIDAEVLGPLSRWEKAYEAVQTRMRRLEGVRLEVDSRRRTVVDLRHAIDAKRSKPQTPKLEFQTEQLIKKMQHKENKLASAKQSYAEQESLVNQQLAQLIRDAVWLKSYLAAVMRLSQEAFQLSHVALGPPQGPAQSAAMAQENMPGMSVPSTPEHGTAGLIQAARGQGLDMPIPVGMDGMPAKQGLRRLTSTNSGSGKIATAPAPGVAPYGSQPSSPAPPVYSQFPEVPKHPIHRRNDSRGQERYPMPGVAQF</sequence>
<dbReference type="InterPro" id="IPR027267">
    <property type="entry name" value="AH/BAR_dom_sf"/>
</dbReference>
<dbReference type="EMBL" id="JALJOQ010000322">
    <property type="protein sequence ID" value="KAK9785009.1"/>
    <property type="molecule type" value="Genomic_DNA"/>
</dbReference>
<dbReference type="SUPFAM" id="SSF103657">
    <property type="entry name" value="BAR/IMD domain-like"/>
    <property type="match status" value="1"/>
</dbReference>
<evidence type="ECO:0000313" key="3">
    <source>
        <dbReference type="EMBL" id="KAK9785009.1"/>
    </source>
</evidence>
<accession>A0AAW1NN66</accession>
<reference evidence="3 4" key="1">
    <citation type="journal article" date="2024" name="Nat. Commun.">
        <title>Phylogenomics reveals the evolutionary origins of lichenization in chlorophyte algae.</title>
        <authorList>
            <person name="Puginier C."/>
            <person name="Libourel C."/>
            <person name="Otte J."/>
            <person name="Skaloud P."/>
            <person name="Haon M."/>
            <person name="Grisel S."/>
            <person name="Petersen M."/>
            <person name="Berrin J.G."/>
            <person name="Delaux P.M."/>
            <person name="Dal Grande F."/>
            <person name="Keller J."/>
        </authorList>
    </citation>
    <scope>NUCLEOTIDE SEQUENCE [LARGE SCALE GENOMIC DNA]</scope>
    <source>
        <strain evidence="3 4">SAG 2036</strain>
    </source>
</reference>
<protein>
    <recommendedName>
        <fullName evidence="5">BAR domain-containing protein</fullName>
    </recommendedName>
</protein>
<comment type="caution">
    <text evidence="3">The sequence shown here is derived from an EMBL/GenBank/DDBJ whole genome shotgun (WGS) entry which is preliminary data.</text>
</comment>
<keyword evidence="4" id="KW-1185">Reference proteome</keyword>
<feature type="coiled-coil region" evidence="1">
    <location>
        <begin position="181"/>
        <end position="208"/>
    </location>
</feature>
<keyword evidence="1" id="KW-0175">Coiled coil</keyword>
<dbReference type="AlphaFoldDB" id="A0AAW1NN66"/>
<proteinExistence type="predicted"/>
<evidence type="ECO:0008006" key="5">
    <source>
        <dbReference type="Google" id="ProtNLM"/>
    </source>
</evidence>
<evidence type="ECO:0000256" key="1">
    <source>
        <dbReference type="SAM" id="Coils"/>
    </source>
</evidence>
<feature type="region of interest" description="Disordered" evidence="2">
    <location>
        <begin position="306"/>
        <end position="371"/>
    </location>
</feature>
<organism evidence="3 4">
    <name type="scientific">Symbiochloris irregularis</name>
    <dbReference type="NCBI Taxonomy" id="706552"/>
    <lineage>
        <taxon>Eukaryota</taxon>
        <taxon>Viridiplantae</taxon>
        <taxon>Chlorophyta</taxon>
        <taxon>core chlorophytes</taxon>
        <taxon>Trebouxiophyceae</taxon>
        <taxon>Trebouxiales</taxon>
        <taxon>Trebouxiaceae</taxon>
        <taxon>Symbiochloris</taxon>
    </lineage>
</organism>
<name>A0AAW1NN66_9CHLO</name>
<gene>
    <name evidence="3" type="ORF">WJX73_000899</name>
</gene>
<dbReference type="Proteomes" id="UP001465755">
    <property type="component" value="Unassembled WGS sequence"/>
</dbReference>